<protein>
    <recommendedName>
        <fullName evidence="2">Uridine phosphorylase</fullName>
        <ecNumber evidence="1">2.4.2.3</ecNumber>
    </recommendedName>
</protein>
<reference evidence="5 6" key="1">
    <citation type="submission" date="2016-10" db="EMBL/GenBank/DDBJ databases">
        <authorList>
            <person name="de Groot N.N."/>
        </authorList>
    </citation>
    <scope>NUCLEOTIDE SEQUENCE [LARGE SCALE GENOMIC DNA]</scope>
    <source>
        <strain evidence="5 6">DSM 23399</strain>
    </source>
</reference>
<dbReference type="Gene3D" id="3.40.50.1580">
    <property type="entry name" value="Nucleoside phosphorylase domain"/>
    <property type="match status" value="1"/>
</dbReference>
<dbReference type="GO" id="GO:0004850">
    <property type="term" value="F:uridine phosphorylase activity"/>
    <property type="evidence" value="ECO:0007669"/>
    <property type="project" value="UniProtKB-EC"/>
</dbReference>
<organism evidence="5 6">
    <name type="scientific">Algoriphagus aquimarinus</name>
    <dbReference type="NCBI Taxonomy" id="237018"/>
    <lineage>
        <taxon>Bacteria</taxon>
        <taxon>Pseudomonadati</taxon>
        <taxon>Bacteroidota</taxon>
        <taxon>Cytophagia</taxon>
        <taxon>Cytophagales</taxon>
        <taxon>Cyclobacteriaceae</taxon>
        <taxon>Algoriphagus</taxon>
    </lineage>
</organism>
<dbReference type="EMBL" id="FOKK01000001">
    <property type="protein sequence ID" value="SFA72192.1"/>
    <property type="molecule type" value="Genomic_DNA"/>
</dbReference>
<keyword evidence="6" id="KW-1185">Reference proteome</keyword>
<gene>
    <name evidence="5" type="ORF">SAMN04489723_10148</name>
</gene>
<dbReference type="PANTHER" id="PTHR43691">
    <property type="entry name" value="URIDINE PHOSPHORYLASE"/>
    <property type="match status" value="1"/>
</dbReference>
<comment type="catalytic activity">
    <reaction evidence="3">
        <text>uridine + phosphate = alpha-D-ribose 1-phosphate + uracil</text>
        <dbReference type="Rhea" id="RHEA:24388"/>
        <dbReference type="ChEBI" id="CHEBI:16704"/>
        <dbReference type="ChEBI" id="CHEBI:17568"/>
        <dbReference type="ChEBI" id="CHEBI:43474"/>
        <dbReference type="ChEBI" id="CHEBI:57720"/>
        <dbReference type="EC" id="2.4.2.3"/>
    </reaction>
</comment>
<evidence type="ECO:0000256" key="3">
    <source>
        <dbReference type="ARBA" id="ARBA00048447"/>
    </source>
</evidence>
<name>A0A1I0V7I0_9BACT</name>
<dbReference type="InterPro" id="IPR000845">
    <property type="entry name" value="Nucleoside_phosphorylase_d"/>
</dbReference>
<accession>A0A1I0V7I0</accession>
<evidence type="ECO:0000259" key="4">
    <source>
        <dbReference type="Pfam" id="PF01048"/>
    </source>
</evidence>
<evidence type="ECO:0000256" key="2">
    <source>
        <dbReference type="ARBA" id="ARBA00021980"/>
    </source>
</evidence>
<dbReference type="RefSeq" id="WP_092894166.1">
    <property type="nucleotide sequence ID" value="NZ_FOKK01000001.1"/>
</dbReference>
<evidence type="ECO:0000256" key="1">
    <source>
        <dbReference type="ARBA" id="ARBA00011888"/>
    </source>
</evidence>
<dbReference type="Proteomes" id="UP000198790">
    <property type="component" value="Unassembled WGS sequence"/>
</dbReference>
<dbReference type="AlphaFoldDB" id="A0A1I0V7I0"/>
<dbReference type="CDD" id="cd00436">
    <property type="entry name" value="UP_TbUP-like"/>
    <property type="match status" value="1"/>
</dbReference>
<dbReference type="GO" id="GO:0005829">
    <property type="term" value="C:cytosol"/>
    <property type="evidence" value="ECO:0007669"/>
    <property type="project" value="TreeGrafter"/>
</dbReference>
<dbReference type="OrthoDB" id="9772602at2"/>
<feature type="domain" description="Nucleoside phosphorylase" evidence="4">
    <location>
        <begin position="31"/>
        <end position="273"/>
    </location>
</feature>
<dbReference type="EC" id="2.4.2.3" evidence="1"/>
<sequence>MSRQIPESELILNADGSIYHLHLKPENLASLVFTVGDPDRVALVSKYFDQIDFKGNKREFVTHTGRLRGKRVTVMSTGMGTDNVEILMTELDSLVNVDLKTHTVKPSETSLEIIRLGTSGSMQADLPVGSLLASEIAVGVDTLMQFYPKLEGSQDWSRLVQRTLDLTFLPYQASASPELLQKLPNEFFRGVTLTAPGFYAPQGREIRLKPKMDNMIERLASLEVSGLKMTNFEMETAGYYAMGQLLNHRVLSLNAIVANRPTGEFDKKAEKTVDHMIRAALEVYC</sequence>
<evidence type="ECO:0000313" key="6">
    <source>
        <dbReference type="Proteomes" id="UP000198790"/>
    </source>
</evidence>
<proteinExistence type="predicted"/>
<evidence type="ECO:0000313" key="5">
    <source>
        <dbReference type="EMBL" id="SFA72192.1"/>
    </source>
</evidence>
<dbReference type="InterPro" id="IPR035994">
    <property type="entry name" value="Nucleoside_phosphorylase_sf"/>
</dbReference>
<dbReference type="GO" id="GO:0009116">
    <property type="term" value="P:nucleoside metabolic process"/>
    <property type="evidence" value="ECO:0007669"/>
    <property type="project" value="InterPro"/>
</dbReference>
<dbReference type="Pfam" id="PF01048">
    <property type="entry name" value="PNP_UDP_1"/>
    <property type="match status" value="1"/>
</dbReference>
<dbReference type="PANTHER" id="PTHR43691:SF11">
    <property type="entry name" value="FI09636P-RELATED"/>
    <property type="match status" value="1"/>
</dbReference>
<dbReference type="SUPFAM" id="SSF53167">
    <property type="entry name" value="Purine and uridine phosphorylases"/>
    <property type="match status" value="1"/>
</dbReference>
<dbReference type="STRING" id="237018.SAMN04489723_10148"/>